<proteinExistence type="predicted"/>
<organism evidence="1 2">
    <name type="scientific">Variovorax humicola</name>
    <dbReference type="NCBI Taxonomy" id="1769758"/>
    <lineage>
        <taxon>Bacteria</taxon>
        <taxon>Pseudomonadati</taxon>
        <taxon>Pseudomonadota</taxon>
        <taxon>Betaproteobacteria</taxon>
        <taxon>Burkholderiales</taxon>
        <taxon>Comamonadaceae</taxon>
        <taxon>Variovorax</taxon>
    </lineage>
</organism>
<dbReference type="EMBL" id="JBBKZV010000016">
    <property type="protein sequence ID" value="MEJ8824734.1"/>
    <property type="molecule type" value="Genomic_DNA"/>
</dbReference>
<comment type="caution">
    <text evidence="1">The sequence shown here is derived from an EMBL/GenBank/DDBJ whole genome shotgun (WGS) entry which is preliminary data.</text>
</comment>
<accession>A0ABU8W5C8</accession>
<gene>
    <name evidence="1" type="ORF">WKW80_22290</name>
</gene>
<name>A0ABU8W5C8_9BURK</name>
<dbReference type="NCBIfam" id="NF005679">
    <property type="entry name" value="PRK07475.1"/>
    <property type="match status" value="1"/>
</dbReference>
<protein>
    <submittedName>
        <fullName evidence="1">Aspartate/glutamate racemase family protein</fullName>
    </submittedName>
</protein>
<sequence>MATSSPKILGVLMLDTRFPRPPGDIGNEETFRRHGIPVRYTVIRGASPQRIVKEADPALLRPFVDAAVQLAGQGAAMITTSCGFLAAWQGVLSEAVPVPVVTSSLLACGNFARPGIVTFDAASLNEGILKSAGVPESTPLQGVQPGCEFHRRILHNEPQLDLVEASRNVVDAARRLVDLFPSVEDIVLECTNMPPYRDAVAQATGRRVHDIETLVAAHWKACAAPVTLRGG</sequence>
<dbReference type="RefSeq" id="WP_340365760.1">
    <property type="nucleotide sequence ID" value="NZ_JBBKZV010000016.1"/>
</dbReference>
<evidence type="ECO:0000313" key="1">
    <source>
        <dbReference type="EMBL" id="MEJ8824734.1"/>
    </source>
</evidence>
<reference evidence="1 2" key="1">
    <citation type="submission" date="2024-03" db="EMBL/GenBank/DDBJ databases">
        <title>Novel species of the genus Variovorax.</title>
        <authorList>
            <person name="Liu Q."/>
            <person name="Xin Y.-H."/>
        </authorList>
    </citation>
    <scope>NUCLEOTIDE SEQUENCE [LARGE SCALE GENOMIC DNA]</scope>
    <source>
        <strain evidence="1 2">KACC 18501</strain>
    </source>
</reference>
<evidence type="ECO:0000313" key="2">
    <source>
        <dbReference type="Proteomes" id="UP001363010"/>
    </source>
</evidence>
<dbReference type="Proteomes" id="UP001363010">
    <property type="component" value="Unassembled WGS sequence"/>
</dbReference>
<keyword evidence="2" id="KW-1185">Reference proteome</keyword>